<feature type="compositionally biased region" description="Basic and acidic residues" evidence="1">
    <location>
        <begin position="378"/>
        <end position="389"/>
    </location>
</feature>
<dbReference type="EMBL" id="UYYB01008414">
    <property type="protein sequence ID" value="VDM68319.1"/>
    <property type="molecule type" value="Genomic_DNA"/>
</dbReference>
<proteinExistence type="predicted"/>
<dbReference type="AlphaFoldDB" id="A0A3P7IMX8"/>
<reference evidence="2 3" key="1">
    <citation type="submission" date="2018-11" db="EMBL/GenBank/DDBJ databases">
        <authorList>
            <consortium name="Pathogen Informatics"/>
        </authorList>
    </citation>
    <scope>NUCLEOTIDE SEQUENCE [LARGE SCALE GENOMIC DNA]</scope>
</reference>
<dbReference type="OrthoDB" id="5831843at2759"/>
<feature type="non-terminal residue" evidence="2">
    <location>
        <position position="447"/>
    </location>
</feature>
<sequence length="447" mass="50822">MFREASPLQGFIWSSAIIDRHKSVPPSLQKRERSEPKVTFVDNSDGITTKLEVTETVEESTLKGLIENDQEECEHLQKKLPPRKRDWEHVRDVHLQVSGGISQKGAVFRMGEHLYGFETIRDLSFQAADNIDRFFGRKPPGGLLYQSPYHFLHDYIEDYGRGFFKSSLSRSAYDLSEWKKQHLETPSIGSPMSSSEFDLNKMDMVSTKEYPEKVRQDNLLLGQESPYRGLTTVDWGPNRATYSRDDRDVMHWESTSDRISYPSKRPLSSASVLSSSIGASSMVQLPSYVSKNYNGLNDQSPLRTYSSLHSVNSLRPSSNVENFECNQHLVRDYHDASDDGSIFLLSSADVKPIAPMLQPQDSIRSMTSSRHSTAEYLSIDREPDNHGDLRSPISPYSDRYWSHQNTAGDNIRTDELPQKRPPVTDSESYLEKETATISGGTSEQRYD</sequence>
<gene>
    <name evidence="2" type="ORF">SVUK_LOCUS3317</name>
</gene>
<accession>A0A3P7IMX8</accession>
<feature type="region of interest" description="Disordered" evidence="1">
    <location>
        <begin position="377"/>
        <end position="447"/>
    </location>
</feature>
<keyword evidence="3" id="KW-1185">Reference proteome</keyword>
<evidence type="ECO:0000256" key="1">
    <source>
        <dbReference type="SAM" id="MobiDB-lite"/>
    </source>
</evidence>
<feature type="compositionally biased region" description="Polar residues" evidence="1">
    <location>
        <begin position="435"/>
        <end position="447"/>
    </location>
</feature>
<evidence type="ECO:0000313" key="2">
    <source>
        <dbReference type="EMBL" id="VDM68319.1"/>
    </source>
</evidence>
<name>A0A3P7IMX8_STRVU</name>
<organism evidence="2 3">
    <name type="scientific">Strongylus vulgaris</name>
    <name type="common">Blood worm</name>
    <dbReference type="NCBI Taxonomy" id="40348"/>
    <lineage>
        <taxon>Eukaryota</taxon>
        <taxon>Metazoa</taxon>
        <taxon>Ecdysozoa</taxon>
        <taxon>Nematoda</taxon>
        <taxon>Chromadorea</taxon>
        <taxon>Rhabditida</taxon>
        <taxon>Rhabditina</taxon>
        <taxon>Rhabditomorpha</taxon>
        <taxon>Strongyloidea</taxon>
        <taxon>Strongylidae</taxon>
        <taxon>Strongylus</taxon>
    </lineage>
</organism>
<evidence type="ECO:0000313" key="3">
    <source>
        <dbReference type="Proteomes" id="UP000270094"/>
    </source>
</evidence>
<protein>
    <submittedName>
        <fullName evidence="2">Uncharacterized protein</fullName>
    </submittedName>
</protein>
<dbReference type="Proteomes" id="UP000270094">
    <property type="component" value="Unassembled WGS sequence"/>
</dbReference>